<dbReference type="Gene3D" id="3.90.180.10">
    <property type="entry name" value="Medium-chain alcohol dehydrogenases, catalytic domain"/>
    <property type="match status" value="1"/>
</dbReference>
<dbReference type="SUPFAM" id="SSF51735">
    <property type="entry name" value="NAD(P)-binding Rossmann-fold domains"/>
    <property type="match status" value="1"/>
</dbReference>
<organism evidence="2 3">
    <name type="scientific">Penicillium brasilianum</name>
    <dbReference type="NCBI Taxonomy" id="104259"/>
    <lineage>
        <taxon>Eukaryota</taxon>
        <taxon>Fungi</taxon>
        <taxon>Dikarya</taxon>
        <taxon>Ascomycota</taxon>
        <taxon>Pezizomycotina</taxon>
        <taxon>Eurotiomycetes</taxon>
        <taxon>Eurotiomycetidae</taxon>
        <taxon>Eurotiales</taxon>
        <taxon>Aspergillaceae</taxon>
        <taxon>Penicillium</taxon>
    </lineage>
</organism>
<dbReference type="CDD" id="cd08276">
    <property type="entry name" value="MDR7"/>
    <property type="match status" value="1"/>
</dbReference>
<dbReference type="Pfam" id="PF00107">
    <property type="entry name" value="ADH_zinc_N"/>
    <property type="match status" value="1"/>
</dbReference>
<accession>A0A1S9RJI7</accession>
<dbReference type="SUPFAM" id="SSF50129">
    <property type="entry name" value="GroES-like"/>
    <property type="match status" value="1"/>
</dbReference>
<sequence length="349" mass="37611">MSNARVTTRRAFRRTDDYTPGTQKLKFVEEALPLPSAPTSVLVKVHAVAMNYRDANIANGGNPWPVLPIGILCNDAAGEIIAVGEKVKGLAIGDRVGPIIDTEYILGRELGRSWLAADEDGVMADHIVFDETVLCKLPVYLDWVSAATIPCAGVTAWSALKGMSIGQTVLIQGTGGVSMFSLKLAHGAGLRVVLSSSSDKKIQQMREKFLNPPILTVNYATNPDWHNEVLELTAGVGVDIVVENGGTGSLVKSMKCTRRGGIVSQVGYLAKQNPMDLAELVSTIIDRRIILRGINAGSKYDMEDFCAALSACQTPLDDIIGKVFPFDQAEEAVQYVWEGKQIGKVVLKL</sequence>
<evidence type="ECO:0000259" key="1">
    <source>
        <dbReference type="SMART" id="SM00829"/>
    </source>
</evidence>
<dbReference type="AlphaFoldDB" id="A0A1S9RJI7"/>
<dbReference type="GO" id="GO:0016491">
    <property type="term" value="F:oxidoreductase activity"/>
    <property type="evidence" value="ECO:0007669"/>
    <property type="project" value="InterPro"/>
</dbReference>
<comment type="caution">
    <text evidence="2">The sequence shown here is derived from an EMBL/GenBank/DDBJ whole genome shotgun (WGS) entry which is preliminary data.</text>
</comment>
<dbReference type="InterPro" id="IPR036291">
    <property type="entry name" value="NAD(P)-bd_dom_sf"/>
</dbReference>
<dbReference type="InterPro" id="IPR013149">
    <property type="entry name" value="ADH-like_C"/>
</dbReference>
<dbReference type="InterPro" id="IPR011032">
    <property type="entry name" value="GroES-like_sf"/>
</dbReference>
<dbReference type="Proteomes" id="UP000190744">
    <property type="component" value="Unassembled WGS sequence"/>
</dbReference>
<protein>
    <submittedName>
        <fullName evidence="2">Alcohol dehydrogenase</fullName>
    </submittedName>
</protein>
<name>A0A1S9RJI7_PENBI</name>
<dbReference type="SMART" id="SM00829">
    <property type="entry name" value="PKS_ER"/>
    <property type="match status" value="1"/>
</dbReference>
<dbReference type="PANTHER" id="PTHR45033:SF2">
    <property type="entry name" value="ZINC-TYPE ALCOHOL DEHYDROGENASE-LIKE PROTEIN C1773.06C"/>
    <property type="match status" value="1"/>
</dbReference>
<dbReference type="InterPro" id="IPR013154">
    <property type="entry name" value="ADH-like_N"/>
</dbReference>
<dbReference type="Gene3D" id="3.40.50.720">
    <property type="entry name" value="NAD(P)-binding Rossmann-like Domain"/>
    <property type="match status" value="1"/>
</dbReference>
<dbReference type="InterPro" id="IPR052711">
    <property type="entry name" value="Zinc_ADH-like"/>
</dbReference>
<gene>
    <name evidence="2" type="ORF">PEBR_25782</name>
</gene>
<evidence type="ECO:0000313" key="2">
    <source>
        <dbReference type="EMBL" id="OOQ85694.1"/>
    </source>
</evidence>
<dbReference type="EMBL" id="LJBN01000164">
    <property type="protein sequence ID" value="OOQ85694.1"/>
    <property type="molecule type" value="Genomic_DNA"/>
</dbReference>
<dbReference type="InterPro" id="IPR020843">
    <property type="entry name" value="ER"/>
</dbReference>
<reference evidence="3" key="1">
    <citation type="submission" date="2015-09" db="EMBL/GenBank/DDBJ databases">
        <authorList>
            <person name="Fill T.P."/>
            <person name="Baretta J.F."/>
            <person name="de Almeida L.G."/>
            <person name="Rocha M."/>
            <person name="de Souza D.H."/>
            <person name="Malavazi I."/>
            <person name="Cerdeira L.T."/>
            <person name="Hong H."/>
            <person name="Samborskyy M."/>
            <person name="de Vasconcelos A.T."/>
            <person name="Leadlay P."/>
            <person name="Rodrigues-Filho E."/>
        </authorList>
    </citation>
    <scope>NUCLEOTIDE SEQUENCE [LARGE SCALE GENOMIC DNA]</scope>
    <source>
        <strain evidence="3">LaBioMMi 136</strain>
    </source>
</reference>
<dbReference type="PANTHER" id="PTHR45033">
    <property type="match status" value="1"/>
</dbReference>
<dbReference type="Pfam" id="PF08240">
    <property type="entry name" value="ADH_N"/>
    <property type="match status" value="1"/>
</dbReference>
<evidence type="ECO:0000313" key="3">
    <source>
        <dbReference type="Proteomes" id="UP000190744"/>
    </source>
</evidence>
<feature type="domain" description="Enoyl reductase (ER)" evidence="1">
    <location>
        <begin position="21"/>
        <end position="347"/>
    </location>
</feature>
<proteinExistence type="predicted"/>